<accession>A0A161PU45</accession>
<comment type="similarity">
    <text evidence="2 5">Belongs to the RRF family.</text>
</comment>
<dbReference type="STRING" id="520767.ATZ99_14190"/>
<dbReference type="NCBIfam" id="TIGR00496">
    <property type="entry name" value="frr"/>
    <property type="match status" value="1"/>
</dbReference>
<proteinExistence type="inferred from homology"/>
<dbReference type="HAMAP" id="MF_00040">
    <property type="entry name" value="RRF"/>
    <property type="match status" value="1"/>
</dbReference>
<dbReference type="Gene3D" id="3.30.1360.40">
    <property type="match status" value="1"/>
</dbReference>
<evidence type="ECO:0000256" key="4">
    <source>
        <dbReference type="ARBA" id="ARBA00022917"/>
    </source>
</evidence>
<dbReference type="EMBL" id="LOHZ01000032">
    <property type="protein sequence ID" value="KYO65781.1"/>
    <property type="molecule type" value="Genomic_DNA"/>
</dbReference>
<feature type="domain" description="Ribosome recycling factor" evidence="7">
    <location>
        <begin position="21"/>
        <end position="183"/>
    </location>
</feature>
<evidence type="ECO:0000313" key="9">
    <source>
        <dbReference type="Proteomes" id="UP000075737"/>
    </source>
</evidence>
<evidence type="ECO:0000313" key="8">
    <source>
        <dbReference type="EMBL" id="KYO65781.1"/>
    </source>
</evidence>
<name>A0A161PU45_9FIRM</name>
<evidence type="ECO:0000256" key="2">
    <source>
        <dbReference type="ARBA" id="ARBA00005912"/>
    </source>
</evidence>
<keyword evidence="4 5" id="KW-0648">Protein biosynthesis</keyword>
<dbReference type="PANTHER" id="PTHR20982:SF3">
    <property type="entry name" value="MITOCHONDRIAL RIBOSOME RECYCLING FACTOR PSEUDO 1"/>
    <property type="match status" value="1"/>
</dbReference>
<dbReference type="InterPro" id="IPR036191">
    <property type="entry name" value="RRF_sf"/>
</dbReference>
<dbReference type="AlphaFoldDB" id="A0A161PU45"/>
<dbReference type="FunFam" id="1.10.132.20:FF:000001">
    <property type="entry name" value="Ribosome-recycling factor"/>
    <property type="match status" value="1"/>
</dbReference>
<dbReference type="OrthoDB" id="9804006at2"/>
<comment type="function">
    <text evidence="5">Responsible for the release of ribosomes from messenger RNA at the termination of protein biosynthesis. May increase the efficiency of translation by recycling ribosomes from one round of translation to another.</text>
</comment>
<keyword evidence="3 5" id="KW-0963">Cytoplasm</keyword>
<keyword evidence="9" id="KW-1185">Reference proteome</keyword>
<sequence>MDKKLFKETEEKMNKVISLYKQELATIRAGRATTALLDKVMVDYYGTPTPVNQVATINIPEPRMIIIQPWDAKMLQPIEKAILKSDLGLTPNNDGKVIRLVLPVLTMERRKELTKMAKQKAEEAKVHIRNIRRDVNDQLKKMEKNGEISEDEHKRAQEDIQKMTDKFIEEIDKIYNSKEKEIMEV</sequence>
<evidence type="ECO:0000259" key="7">
    <source>
        <dbReference type="Pfam" id="PF01765"/>
    </source>
</evidence>
<feature type="coiled-coil region" evidence="6">
    <location>
        <begin position="132"/>
        <end position="159"/>
    </location>
</feature>
<dbReference type="Proteomes" id="UP000075737">
    <property type="component" value="Unassembled WGS sequence"/>
</dbReference>
<protein>
    <recommendedName>
        <fullName evidence="5">Ribosome-recycling factor</fullName>
        <shortName evidence="5">RRF</shortName>
    </recommendedName>
    <alternativeName>
        <fullName evidence="5">Ribosome-releasing factor</fullName>
    </alternativeName>
</protein>
<dbReference type="SUPFAM" id="SSF55194">
    <property type="entry name" value="Ribosome recycling factor, RRF"/>
    <property type="match status" value="1"/>
</dbReference>
<dbReference type="PATRIC" id="fig|520767.4.peg.1523"/>
<dbReference type="GO" id="GO:0006415">
    <property type="term" value="P:translational termination"/>
    <property type="evidence" value="ECO:0007669"/>
    <property type="project" value="UniProtKB-UniRule"/>
</dbReference>
<dbReference type="PANTHER" id="PTHR20982">
    <property type="entry name" value="RIBOSOME RECYCLING FACTOR"/>
    <property type="match status" value="1"/>
</dbReference>
<organism evidence="8 9">
    <name type="scientific">Thermovenabulum gondwanense</name>
    <dbReference type="NCBI Taxonomy" id="520767"/>
    <lineage>
        <taxon>Bacteria</taxon>
        <taxon>Bacillati</taxon>
        <taxon>Bacillota</taxon>
        <taxon>Clostridia</taxon>
        <taxon>Thermosediminibacterales</taxon>
        <taxon>Thermosediminibacteraceae</taxon>
        <taxon>Thermovenabulum</taxon>
    </lineage>
</organism>
<evidence type="ECO:0000256" key="3">
    <source>
        <dbReference type="ARBA" id="ARBA00022490"/>
    </source>
</evidence>
<dbReference type="InterPro" id="IPR002661">
    <property type="entry name" value="Ribosome_recyc_fac"/>
</dbReference>
<comment type="caution">
    <text evidence="8">The sequence shown here is derived from an EMBL/GenBank/DDBJ whole genome shotgun (WGS) entry which is preliminary data.</text>
</comment>
<reference evidence="8 9" key="1">
    <citation type="submission" date="2015-12" db="EMBL/GenBank/DDBJ databases">
        <title>Draft genome of Thermovenabulum gondwanense isolated from a red thermophilic microbial mat colonisisng an outflow channel of a bore well.</title>
        <authorList>
            <person name="Patel B.K."/>
        </authorList>
    </citation>
    <scope>NUCLEOTIDE SEQUENCE [LARGE SCALE GENOMIC DNA]</scope>
    <source>
        <strain evidence="8 9">R270</strain>
    </source>
</reference>
<comment type="subcellular location">
    <subcellularLocation>
        <location evidence="1 5">Cytoplasm</location>
    </subcellularLocation>
</comment>
<evidence type="ECO:0000256" key="5">
    <source>
        <dbReference type="HAMAP-Rule" id="MF_00040"/>
    </source>
</evidence>
<keyword evidence="6" id="KW-0175">Coiled coil</keyword>
<dbReference type="InterPro" id="IPR023584">
    <property type="entry name" value="Ribosome_recyc_fac_dom"/>
</dbReference>
<dbReference type="FunFam" id="3.30.1360.40:FF:000001">
    <property type="entry name" value="Ribosome-recycling factor"/>
    <property type="match status" value="1"/>
</dbReference>
<dbReference type="CDD" id="cd00520">
    <property type="entry name" value="RRF"/>
    <property type="match status" value="1"/>
</dbReference>
<evidence type="ECO:0000256" key="6">
    <source>
        <dbReference type="SAM" id="Coils"/>
    </source>
</evidence>
<gene>
    <name evidence="5 8" type="primary">frr</name>
    <name evidence="8" type="ORF">ATZ99_14190</name>
</gene>
<dbReference type="GO" id="GO:0005737">
    <property type="term" value="C:cytoplasm"/>
    <property type="evidence" value="ECO:0007669"/>
    <property type="project" value="UniProtKB-SubCell"/>
</dbReference>
<evidence type="ECO:0000256" key="1">
    <source>
        <dbReference type="ARBA" id="ARBA00004496"/>
    </source>
</evidence>
<dbReference type="GO" id="GO:0043023">
    <property type="term" value="F:ribosomal large subunit binding"/>
    <property type="evidence" value="ECO:0007669"/>
    <property type="project" value="TreeGrafter"/>
</dbReference>
<dbReference type="Pfam" id="PF01765">
    <property type="entry name" value="RRF"/>
    <property type="match status" value="1"/>
</dbReference>
<dbReference type="Gene3D" id="1.10.132.20">
    <property type="entry name" value="Ribosome-recycling factor"/>
    <property type="match status" value="1"/>
</dbReference>